<reference evidence="4" key="1">
    <citation type="journal article" date="2019" name="Int. J. Syst. Evol. Microbiol.">
        <title>The Global Catalogue of Microorganisms (GCM) 10K type strain sequencing project: providing services to taxonomists for standard genome sequencing and annotation.</title>
        <authorList>
            <consortium name="The Broad Institute Genomics Platform"/>
            <consortium name="The Broad Institute Genome Sequencing Center for Infectious Disease"/>
            <person name="Wu L."/>
            <person name="Ma J."/>
        </authorList>
    </citation>
    <scope>NUCLEOTIDE SEQUENCE [LARGE SCALE GENOMIC DNA]</scope>
    <source>
        <strain evidence="4">DT72</strain>
    </source>
</reference>
<organism evidence="3 4">
    <name type="scientific">Rhodococcus gannanensis</name>
    <dbReference type="NCBI Taxonomy" id="1960308"/>
    <lineage>
        <taxon>Bacteria</taxon>
        <taxon>Bacillati</taxon>
        <taxon>Actinomycetota</taxon>
        <taxon>Actinomycetes</taxon>
        <taxon>Mycobacteriales</taxon>
        <taxon>Nocardiaceae</taxon>
        <taxon>Rhodococcus</taxon>
    </lineage>
</organism>
<dbReference type="RefSeq" id="WP_378487986.1">
    <property type="nucleotide sequence ID" value="NZ_JBHUFB010000021.1"/>
</dbReference>
<keyword evidence="2" id="KW-0812">Transmembrane</keyword>
<protein>
    <submittedName>
        <fullName evidence="3">Uncharacterized protein</fullName>
    </submittedName>
</protein>
<keyword evidence="4" id="KW-1185">Reference proteome</keyword>
<sequence length="169" mass="18056">MDTPTPSSDQSPPPPDPDAVSLAPGDDLHERPENTHLILYLAAFALFVGLTVWGLVAYQHSENDDQAREKAIELAVLFSASDLKSPDIDATARVLGTDGGAACADDGSALRESLFHQQIVNGAAGPGQRPILVARNLLEGERLVLTVYCPDRLPEFDAWVDGLKLEAGE</sequence>
<evidence type="ECO:0000313" key="4">
    <source>
        <dbReference type="Proteomes" id="UP001597286"/>
    </source>
</evidence>
<comment type="caution">
    <text evidence="3">The sequence shown here is derived from an EMBL/GenBank/DDBJ whole genome shotgun (WGS) entry which is preliminary data.</text>
</comment>
<dbReference type="Proteomes" id="UP001597286">
    <property type="component" value="Unassembled WGS sequence"/>
</dbReference>
<accession>A0ABW4PBA6</accession>
<dbReference type="EMBL" id="JBHUFB010000021">
    <property type="protein sequence ID" value="MFD1815529.1"/>
    <property type="molecule type" value="Genomic_DNA"/>
</dbReference>
<keyword evidence="2" id="KW-0472">Membrane</keyword>
<proteinExistence type="predicted"/>
<evidence type="ECO:0000256" key="2">
    <source>
        <dbReference type="SAM" id="Phobius"/>
    </source>
</evidence>
<name>A0ABW4PBA6_9NOCA</name>
<keyword evidence="2" id="KW-1133">Transmembrane helix</keyword>
<feature type="compositionally biased region" description="Low complexity" evidence="1">
    <location>
        <begin position="1"/>
        <end position="10"/>
    </location>
</feature>
<evidence type="ECO:0000313" key="3">
    <source>
        <dbReference type="EMBL" id="MFD1815529.1"/>
    </source>
</evidence>
<gene>
    <name evidence="3" type="ORF">ACFSJG_25215</name>
</gene>
<feature type="region of interest" description="Disordered" evidence="1">
    <location>
        <begin position="1"/>
        <end position="28"/>
    </location>
</feature>
<feature type="transmembrane region" description="Helical" evidence="2">
    <location>
        <begin position="37"/>
        <end position="58"/>
    </location>
</feature>
<evidence type="ECO:0000256" key="1">
    <source>
        <dbReference type="SAM" id="MobiDB-lite"/>
    </source>
</evidence>